<evidence type="ECO:0000256" key="2">
    <source>
        <dbReference type="ARBA" id="ARBA00022448"/>
    </source>
</evidence>
<dbReference type="PANTHER" id="PTHR43335:SF4">
    <property type="entry name" value="ABC TRANSPORTER, ATP-BINDING PROTEIN"/>
    <property type="match status" value="1"/>
</dbReference>
<feature type="domain" description="ABC transporter" evidence="5">
    <location>
        <begin position="7"/>
        <end position="235"/>
    </location>
</feature>
<dbReference type="STRING" id="670482.SAMN04488542_103173"/>
<sequence>MLQEPVLQLRDVSKTIDNRKIIDQMNLDIFPGEVFGLLGPNGAGKTSTIRLIVGLTSLQQGDIVIHGHSIRTDFSRAISQVGAIIEQPDLYTYLTGYQNLLHFARMHENIAHDRIMEMADIVGLTNRIHDTVRSYSLGMRQRLGLAQALLHSPSLLILDEPTNGLDPAGIRETRDYLRKLAHADNTAVLISSHLLSEIELMCDRVGIVQQGKLLQTLEISELSSASQSKTPLEDAFLRITSGNVI</sequence>
<dbReference type="RefSeq" id="WP_091227167.1">
    <property type="nucleotide sequence ID" value="NZ_FNBG01000003.1"/>
</dbReference>
<comment type="similarity">
    <text evidence="1">Belongs to the ABC transporter superfamily.</text>
</comment>
<dbReference type="InterPro" id="IPR017871">
    <property type="entry name" value="ABC_transporter-like_CS"/>
</dbReference>
<accession>A0A1G7GRX2</accession>
<dbReference type="SUPFAM" id="SSF52540">
    <property type="entry name" value="P-loop containing nucleoside triphosphate hydrolases"/>
    <property type="match status" value="1"/>
</dbReference>
<dbReference type="Pfam" id="PF00005">
    <property type="entry name" value="ABC_tran"/>
    <property type="match status" value="1"/>
</dbReference>
<evidence type="ECO:0000259" key="5">
    <source>
        <dbReference type="PROSITE" id="PS50893"/>
    </source>
</evidence>
<dbReference type="PROSITE" id="PS00211">
    <property type="entry name" value="ABC_TRANSPORTER_1"/>
    <property type="match status" value="1"/>
</dbReference>
<proteinExistence type="inferred from homology"/>
<keyword evidence="3" id="KW-0547">Nucleotide-binding</keyword>
<evidence type="ECO:0000313" key="7">
    <source>
        <dbReference type="Proteomes" id="UP000198972"/>
    </source>
</evidence>
<name>A0A1G7GRX2_9BACL</name>
<organism evidence="6 7">
    <name type="scientific">Fontibacillus panacisegetis</name>
    <dbReference type="NCBI Taxonomy" id="670482"/>
    <lineage>
        <taxon>Bacteria</taxon>
        <taxon>Bacillati</taxon>
        <taxon>Bacillota</taxon>
        <taxon>Bacilli</taxon>
        <taxon>Bacillales</taxon>
        <taxon>Paenibacillaceae</taxon>
        <taxon>Fontibacillus</taxon>
    </lineage>
</organism>
<dbReference type="Proteomes" id="UP000198972">
    <property type="component" value="Unassembled WGS sequence"/>
</dbReference>
<dbReference type="PROSITE" id="PS50893">
    <property type="entry name" value="ABC_TRANSPORTER_2"/>
    <property type="match status" value="1"/>
</dbReference>
<dbReference type="AlphaFoldDB" id="A0A1G7GRX2"/>
<dbReference type="EMBL" id="FNBG01000003">
    <property type="protein sequence ID" value="SDE90897.1"/>
    <property type="molecule type" value="Genomic_DNA"/>
</dbReference>
<keyword evidence="2" id="KW-0813">Transport</keyword>
<reference evidence="6 7" key="1">
    <citation type="submission" date="2016-10" db="EMBL/GenBank/DDBJ databases">
        <authorList>
            <person name="de Groot N.N."/>
        </authorList>
    </citation>
    <scope>NUCLEOTIDE SEQUENCE [LARGE SCALE GENOMIC DNA]</scope>
    <source>
        <strain evidence="6 7">DSM 28129</strain>
    </source>
</reference>
<evidence type="ECO:0000256" key="3">
    <source>
        <dbReference type="ARBA" id="ARBA00022741"/>
    </source>
</evidence>
<dbReference type="GO" id="GO:0016887">
    <property type="term" value="F:ATP hydrolysis activity"/>
    <property type="evidence" value="ECO:0007669"/>
    <property type="project" value="InterPro"/>
</dbReference>
<evidence type="ECO:0000256" key="1">
    <source>
        <dbReference type="ARBA" id="ARBA00005417"/>
    </source>
</evidence>
<evidence type="ECO:0000313" key="6">
    <source>
        <dbReference type="EMBL" id="SDE90897.1"/>
    </source>
</evidence>
<evidence type="ECO:0000256" key="4">
    <source>
        <dbReference type="ARBA" id="ARBA00022840"/>
    </source>
</evidence>
<keyword evidence="4 6" id="KW-0067">ATP-binding</keyword>
<protein>
    <submittedName>
        <fullName evidence="6">ABC-2 type transport system ATP-binding protein</fullName>
    </submittedName>
</protein>
<dbReference type="GO" id="GO:0005524">
    <property type="term" value="F:ATP binding"/>
    <property type="evidence" value="ECO:0007669"/>
    <property type="project" value="UniProtKB-KW"/>
</dbReference>
<dbReference type="Gene3D" id="3.40.50.300">
    <property type="entry name" value="P-loop containing nucleotide triphosphate hydrolases"/>
    <property type="match status" value="1"/>
</dbReference>
<dbReference type="InterPro" id="IPR003593">
    <property type="entry name" value="AAA+_ATPase"/>
</dbReference>
<dbReference type="SMART" id="SM00382">
    <property type="entry name" value="AAA"/>
    <property type="match status" value="1"/>
</dbReference>
<gene>
    <name evidence="6" type="ORF">SAMN04488542_103173</name>
</gene>
<dbReference type="PANTHER" id="PTHR43335">
    <property type="entry name" value="ABC TRANSPORTER, ATP-BINDING PROTEIN"/>
    <property type="match status" value="1"/>
</dbReference>
<dbReference type="InterPro" id="IPR003439">
    <property type="entry name" value="ABC_transporter-like_ATP-bd"/>
</dbReference>
<dbReference type="OrthoDB" id="9804819at2"/>
<dbReference type="InterPro" id="IPR027417">
    <property type="entry name" value="P-loop_NTPase"/>
</dbReference>
<keyword evidence="7" id="KW-1185">Reference proteome</keyword>